<reference evidence="2" key="2">
    <citation type="submission" date="2006-04" db="EMBL/GenBank/DDBJ databases">
        <title>Sequencing of the draft fosmids and assembly of Prochlorococcus marinus environmental genome fragment.</title>
        <authorList>
            <consortium name="US DOE Joint Genome Institute (JGI)"/>
            <person name="Copeland A."/>
            <person name="Lucas S."/>
            <person name="Lapidus A."/>
            <person name="Barry K."/>
            <person name="Detter J.C."/>
            <person name="Glavina T."/>
            <person name="Hammon N."/>
            <person name="Israni S."/>
            <person name="Richardson P."/>
        </authorList>
    </citation>
    <scope>NUCLEOTIDE SEQUENCE</scope>
</reference>
<dbReference type="EMBL" id="DQ366733">
    <property type="protein sequence ID" value="ABE11363.1"/>
    <property type="molecule type" value="Genomic_DNA"/>
</dbReference>
<protein>
    <submittedName>
        <fullName evidence="2">Uncharacterized protein</fullName>
    </submittedName>
</protein>
<sequence>MPSLENFYAPLIRIYKDLTPDKKKNQVNFLSKISV</sequence>
<name>Q1PJJ5_PROMR</name>
<evidence type="ECO:0000313" key="1">
    <source>
        <dbReference type="EMBL" id="ABE11363.1"/>
    </source>
</evidence>
<organism evidence="2">
    <name type="scientific">uncultured Prochlorococcus marinus clone HOT0M-10G7</name>
    <dbReference type="NCBI Taxonomy" id="379385"/>
    <lineage>
        <taxon>Bacteria</taxon>
        <taxon>Bacillati</taxon>
        <taxon>Cyanobacteriota</taxon>
        <taxon>Cyanophyceae</taxon>
        <taxon>Synechococcales</taxon>
        <taxon>Prochlorococcaceae</taxon>
        <taxon>Prochlorococcus</taxon>
    </lineage>
</organism>
<gene>
    <name evidence="1" type="ORF">HOT0M-10G7_0002</name>
    <name evidence="2" type="ORF">HOT0M-10G7_0024</name>
</gene>
<evidence type="ECO:0000313" key="2">
    <source>
        <dbReference type="EMBL" id="ABE11391.1"/>
    </source>
</evidence>
<dbReference type="AlphaFoldDB" id="Q1PJJ5"/>
<accession>Q1PJJ5</accession>
<proteinExistence type="predicted"/>
<reference evidence="2" key="1">
    <citation type="journal article" date="2006" name="Science">
        <title>Genomic islands and the ecology and evolution of Prochlorococcus.</title>
        <authorList>
            <person name="Coleman M.L."/>
            <person name="Sullivan M.B."/>
            <person name="Martiny A.C."/>
            <person name="Steglich C."/>
            <person name="Barry K."/>
            <person name="Delong E.F."/>
            <person name="Chisholm S.W."/>
        </authorList>
    </citation>
    <scope>NUCLEOTIDE SEQUENCE</scope>
</reference>
<dbReference type="EMBL" id="DQ366733">
    <property type="protein sequence ID" value="ABE11391.1"/>
    <property type="molecule type" value="Genomic_DNA"/>
</dbReference>